<feature type="domain" description="SRP54-type proteins GTP-binding" evidence="13">
    <location>
        <begin position="189"/>
        <end position="390"/>
    </location>
</feature>
<evidence type="ECO:0000256" key="5">
    <source>
        <dbReference type="ARBA" id="ARBA00022801"/>
    </source>
</evidence>
<dbReference type="EMBL" id="FNPF01000008">
    <property type="protein sequence ID" value="SDY44563.1"/>
    <property type="molecule type" value="Genomic_DNA"/>
</dbReference>
<evidence type="ECO:0000256" key="2">
    <source>
        <dbReference type="ARBA" id="ARBA00022475"/>
    </source>
</evidence>
<feature type="region of interest" description="Disordered" evidence="11">
    <location>
        <begin position="1"/>
        <end position="108"/>
    </location>
</feature>
<dbReference type="InterPro" id="IPR003593">
    <property type="entry name" value="AAA+_ATPase"/>
</dbReference>
<evidence type="ECO:0000259" key="14">
    <source>
        <dbReference type="SMART" id="SM00963"/>
    </source>
</evidence>
<dbReference type="GO" id="GO:0006614">
    <property type="term" value="P:SRP-dependent cotranslational protein targeting to membrane"/>
    <property type="evidence" value="ECO:0007669"/>
    <property type="project" value="InterPro"/>
</dbReference>
<feature type="compositionally biased region" description="Pro residues" evidence="11">
    <location>
        <begin position="52"/>
        <end position="64"/>
    </location>
</feature>
<comment type="function">
    <text evidence="10">Involved in targeting and insertion of nascent membrane proteins into the cytoplasmic membrane. Acts as a receptor for the complex formed by the signal recognition particle (SRP) and the ribosome-nascent chain (RNC). Interaction with SRP-RNC leads to the transfer of the RNC complex to the Sec translocase for insertion into the membrane, the hydrolysis of GTP by both Ffh and FtsY, and the dissociation of the SRP-FtsY complex into the individual components.</text>
</comment>
<feature type="binding site" evidence="10">
    <location>
        <begin position="196"/>
        <end position="203"/>
    </location>
    <ligand>
        <name>GTP</name>
        <dbReference type="ChEBI" id="CHEBI:37565"/>
    </ligand>
</feature>
<protein>
    <recommendedName>
        <fullName evidence="10">Signal recognition particle receptor FtsY</fullName>
        <shortName evidence="10">SRP receptor</shortName>
        <ecNumber evidence="10">3.6.5.4</ecNumber>
    </recommendedName>
</protein>
<proteinExistence type="inferred from homology"/>
<dbReference type="GO" id="GO:0005047">
    <property type="term" value="F:signal recognition particle binding"/>
    <property type="evidence" value="ECO:0007669"/>
    <property type="project" value="TreeGrafter"/>
</dbReference>
<evidence type="ECO:0000256" key="9">
    <source>
        <dbReference type="ARBA" id="ARBA00048027"/>
    </source>
</evidence>
<dbReference type="GO" id="GO:0005886">
    <property type="term" value="C:plasma membrane"/>
    <property type="evidence" value="ECO:0007669"/>
    <property type="project" value="UniProtKB-SubCell"/>
</dbReference>
<evidence type="ECO:0000313" key="16">
    <source>
        <dbReference type="Proteomes" id="UP000199286"/>
    </source>
</evidence>
<dbReference type="PANTHER" id="PTHR43134:SF1">
    <property type="entry name" value="SIGNAL RECOGNITION PARTICLE RECEPTOR SUBUNIT ALPHA"/>
    <property type="match status" value="1"/>
</dbReference>
<dbReference type="SUPFAM" id="SSF52540">
    <property type="entry name" value="P-loop containing nucleoside triphosphate hydrolases"/>
    <property type="match status" value="1"/>
</dbReference>
<sequence>MSFFGKLKTKLFKSSSKLDEGLDAIVHEGDGEPDAPSPSEPPQERSEAQDVPPTPAPEPPQPPKPRAEQPPSREEPREPVQPAIPEDLPRTPDEEAPARPGLLGRLFRGPDAAPVVRRTLDDEMLEQLEELLIASDMGVDTALRVTANIAEGRYGKRLSVHEIKTLLAAEIARIMEPVARPLPIYPKRPQVVLVVGVNGSGKTTTIGKLASQFRAAGKSVVIAAGDTFRAAAVEQLQVWGDRAGVPVLTAPEGSDPASLAFDAMGRAQADGADLLMIDTAGRLQNRADLMEELAKIVRVIRKKDPDAPHNTLLVLDATTGQNALNQVETFRKLADVSGLVMTKLDGTAKGGVLVALADKFGLPIHAIGVGEQIDDLAPFDPEEFAAALTGLATDDAA</sequence>
<dbReference type="EC" id="3.6.5.4" evidence="10"/>
<evidence type="ECO:0000256" key="1">
    <source>
        <dbReference type="ARBA" id="ARBA00004515"/>
    </source>
</evidence>
<evidence type="ECO:0000313" key="15">
    <source>
        <dbReference type="EMBL" id="SDY44563.1"/>
    </source>
</evidence>
<keyword evidence="4 10" id="KW-0547">Nucleotide-binding</keyword>
<feature type="compositionally biased region" description="Basic and acidic residues" evidence="11">
    <location>
        <begin position="87"/>
        <end position="97"/>
    </location>
</feature>
<reference evidence="15 16" key="1">
    <citation type="submission" date="2016-10" db="EMBL/GenBank/DDBJ databases">
        <authorList>
            <person name="de Groot N.N."/>
        </authorList>
    </citation>
    <scope>NUCLEOTIDE SEQUENCE [LARGE SCALE GENOMIC DNA]</scope>
    <source>
        <strain evidence="15 16">DSM 26880</strain>
    </source>
</reference>
<dbReference type="RefSeq" id="WP_089883358.1">
    <property type="nucleotide sequence ID" value="NZ_FNPF01000008.1"/>
</dbReference>
<keyword evidence="7 10" id="KW-0472">Membrane</keyword>
<feature type="compositionally biased region" description="Basic and acidic residues" evidence="11">
    <location>
        <begin position="65"/>
        <end position="78"/>
    </location>
</feature>
<organism evidence="15 16">
    <name type="scientific">Citreimonas salinaria</name>
    <dbReference type="NCBI Taxonomy" id="321339"/>
    <lineage>
        <taxon>Bacteria</taxon>
        <taxon>Pseudomonadati</taxon>
        <taxon>Pseudomonadota</taxon>
        <taxon>Alphaproteobacteria</taxon>
        <taxon>Rhodobacterales</taxon>
        <taxon>Roseobacteraceae</taxon>
        <taxon>Citreimonas</taxon>
    </lineage>
</organism>
<feature type="binding site" evidence="10">
    <location>
        <begin position="278"/>
        <end position="282"/>
    </location>
    <ligand>
        <name>GTP</name>
        <dbReference type="ChEBI" id="CHEBI:37565"/>
    </ligand>
</feature>
<keyword evidence="16" id="KW-1185">Reference proteome</keyword>
<accession>A0A1H3JX91</accession>
<dbReference type="PANTHER" id="PTHR43134">
    <property type="entry name" value="SIGNAL RECOGNITION PARTICLE RECEPTOR SUBUNIT ALPHA"/>
    <property type="match status" value="1"/>
</dbReference>
<dbReference type="SUPFAM" id="SSF47364">
    <property type="entry name" value="Domain of the SRP/SRP receptor G-proteins"/>
    <property type="match status" value="1"/>
</dbReference>
<dbReference type="NCBIfam" id="TIGR00064">
    <property type="entry name" value="ftsY"/>
    <property type="match status" value="1"/>
</dbReference>
<keyword evidence="8 10" id="KW-0675">Receptor</keyword>
<dbReference type="InterPro" id="IPR004390">
    <property type="entry name" value="SR_rcpt_FtsY"/>
</dbReference>
<comment type="catalytic activity">
    <reaction evidence="9 10">
        <text>GTP + H2O = GDP + phosphate + H(+)</text>
        <dbReference type="Rhea" id="RHEA:19669"/>
        <dbReference type="ChEBI" id="CHEBI:15377"/>
        <dbReference type="ChEBI" id="CHEBI:15378"/>
        <dbReference type="ChEBI" id="CHEBI:37565"/>
        <dbReference type="ChEBI" id="CHEBI:43474"/>
        <dbReference type="ChEBI" id="CHEBI:58189"/>
        <dbReference type="EC" id="3.6.5.4"/>
    </reaction>
</comment>
<dbReference type="Proteomes" id="UP000199286">
    <property type="component" value="Unassembled WGS sequence"/>
</dbReference>
<dbReference type="FunFam" id="3.40.50.300:FF:000053">
    <property type="entry name" value="Signal recognition particle receptor FtsY"/>
    <property type="match status" value="1"/>
</dbReference>
<keyword evidence="2 10" id="KW-1003">Cell membrane</keyword>
<feature type="binding site" evidence="10">
    <location>
        <begin position="342"/>
        <end position="345"/>
    </location>
    <ligand>
        <name>GTP</name>
        <dbReference type="ChEBI" id="CHEBI:37565"/>
    </ligand>
</feature>
<dbReference type="Pfam" id="PF02881">
    <property type="entry name" value="SRP54_N"/>
    <property type="match status" value="1"/>
</dbReference>
<dbReference type="GO" id="GO:0005525">
    <property type="term" value="F:GTP binding"/>
    <property type="evidence" value="ECO:0007669"/>
    <property type="project" value="UniProtKB-UniRule"/>
</dbReference>
<dbReference type="Pfam" id="PF00448">
    <property type="entry name" value="SRP54"/>
    <property type="match status" value="1"/>
</dbReference>
<evidence type="ECO:0000259" key="13">
    <source>
        <dbReference type="SMART" id="SM00962"/>
    </source>
</evidence>
<dbReference type="SMART" id="SM00962">
    <property type="entry name" value="SRP54"/>
    <property type="match status" value="1"/>
</dbReference>
<comment type="similarity">
    <text evidence="10">Belongs to the GTP-binding SRP family. FtsY subfamily.</text>
</comment>
<dbReference type="Gene3D" id="1.20.120.140">
    <property type="entry name" value="Signal recognition particle SRP54, nucleotide-binding domain"/>
    <property type="match status" value="1"/>
</dbReference>
<dbReference type="InterPro" id="IPR042101">
    <property type="entry name" value="SRP54_N_sf"/>
</dbReference>
<dbReference type="GO" id="GO:0003924">
    <property type="term" value="F:GTPase activity"/>
    <property type="evidence" value="ECO:0007669"/>
    <property type="project" value="UniProtKB-UniRule"/>
</dbReference>
<evidence type="ECO:0000256" key="3">
    <source>
        <dbReference type="ARBA" id="ARBA00022490"/>
    </source>
</evidence>
<keyword evidence="6 10" id="KW-0342">GTP-binding</keyword>
<evidence type="ECO:0000256" key="6">
    <source>
        <dbReference type="ARBA" id="ARBA00023134"/>
    </source>
</evidence>
<dbReference type="InterPro" id="IPR027417">
    <property type="entry name" value="P-loop_NTPase"/>
</dbReference>
<dbReference type="Gene3D" id="3.40.50.300">
    <property type="entry name" value="P-loop containing nucleotide triphosphate hydrolases"/>
    <property type="match status" value="1"/>
</dbReference>
<name>A0A1H3JX91_9RHOB</name>
<evidence type="ECO:0000256" key="10">
    <source>
        <dbReference type="HAMAP-Rule" id="MF_00920"/>
    </source>
</evidence>
<keyword evidence="3 10" id="KW-0963">Cytoplasm</keyword>
<keyword evidence="5 10" id="KW-0378">Hydrolase</keyword>
<dbReference type="InterPro" id="IPR000897">
    <property type="entry name" value="SRP54_GTPase_dom"/>
</dbReference>
<dbReference type="AlphaFoldDB" id="A0A1H3JX91"/>
<dbReference type="OrthoDB" id="9804720at2"/>
<dbReference type="InterPro" id="IPR036225">
    <property type="entry name" value="SRP/SRP_N"/>
</dbReference>
<dbReference type="SMART" id="SM00963">
    <property type="entry name" value="SRP54_N"/>
    <property type="match status" value="1"/>
</dbReference>
<evidence type="ECO:0000256" key="4">
    <source>
        <dbReference type="ARBA" id="ARBA00022741"/>
    </source>
</evidence>
<feature type="compositionally biased region" description="Basic and acidic residues" evidence="11">
    <location>
        <begin position="16"/>
        <end position="30"/>
    </location>
</feature>
<dbReference type="InterPro" id="IPR013822">
    <property type="entry name" value="Signal_recog_particl_SRP54_hlx"/>
</dbReference>
<feature type="domain" description="AAA+ ATPase" evidence="12">
    <location>
        <begin position="188"/>
        <end position="335"/>
    </location>
</feature>
<feature type="domain" description="Signal recognition particle SRP54 helical bundle" evidence="14">
    <location>
        <begin position="102"/>
        <end position="175"/>
    </location>
</feature>
<gene>
    <name evidence="10" type="primary">ftsY</name>
    <name evidence="15" type="ORF">SAMN05444340_10843</name>
</gene>
<comment type="subcellular location">
    <subcellularLocation>
        <location evidence="1">Cell inner membrane</location>
        <topology evidence="1">Peripheral membrane protein</topology>
        <orientation evidence="1">Cytoplasmic side</orientation>
    </subcellularLocation>
    <subcellularLocation>
        <location evidence="10">Cell membrane</location>
        <topology evidence="10">Peripheral membrane protein</topology>
        <orientation evidence="10">Cytoplasmic side</orientation>
    </subcellularLocation>
    <subcellularLocation>
        <location evidence="10">Cytoplasm</location>
    </subcellularLocation>
</comment>
<dbReference type="HAMAP" id="MF_00920">
    <property type="entry name" value="FtsY"/>
    <property type="match status" value="1"/>
</dbReference>
<evidence type="ECO:0000256" key="7">
    <source>
        <dbReference type="ARBA" id="ARBA00023136"/>
    </source>
</evidence>
<dbReference type="GO" id="GO:0005737">
    <property type="term" value="C:cytoplasm"/>
    <property type="evidence" value="ECO:0007669"/>
    <property type="project" value="UniProtKB-SubCell"/>
</dbReference>
<dbReference type="STRING" id="321339.SAMN05444340_10843"/>
<evidence type="ECO:0000256" key="11">
    <source>
        <dbReference type="SAM" id="MobiDB-lite"/>
    </source>
</evidence>
<dbReference type="CDD" id="cd17874">
    <property type="entry name" value="FtsY"/>
    <property type="match status" value="1"/>
</dbReference>
<evidence type="ECO:0000256" key="8">
    <source>
        <dbReference type="ARBA" id="ARBA00023170"/>
    </source>
</evidence>
<comment type="subunit">
    <text evidence="10">Part of the signal recognition particle protein translocation system, which is composed of SRP and FtsY. SRP is a ribonucleoprotein composed of Ffh and a 4.5S RNA molecule.</text>
</comment>
<dbReference type="SMART" id="SM00382">
    <property type="entry name" value="AAA"/>
    <property type="match status" value="1"/>
</dbReference>
<evidence type="ECO:0000259" key="12">
    <source>
        <dbReference type="SMART" id="SM00382"/>
    </source>
</evidence>